<evidence type="ECO:0000313" key="12">
    <source>
        <dbReference type="Proteomes" id="UP000541610"/>
    </source>
</evidence>
<sequence length="1005" mass="110872">MSRPRRRAGNYADNEEEEVRSDPPFYETPNGQEDREDREDREDQEGQEDPEDQGDSEHHEDQEGPEDPVNQDGRDNLEERDHPDDHDHDDDPGLPAGTPAGNQSNHNDLLPPDPPSAGAQDRARGPLTGDRSAPRVVLQHEAARRGPPPRPPPTRSGVVSVRSSSVFPPDREQPSRRAHYGRAPYDYNDYNDYSEPDHHGRWQQRPSQGGYYQQDYQQKQEGSYGGYSNRNQSTWKSVTSREQVGKVIKEVEWTPQVLGHPWSSEDDEVGLSEFKSKFTKAPSYVWSDPRWRYFLLRHNLSIDLQRLLDCYDEDHPVDESQYSDPYGAQSDYWVARTAHAWDFLESTYSGADGDHLEDKWNSVWLEKGTTFLKFWSRFESLSREVARSRHVPKLSEQELRCRMYSGMPAKCRSYLDERGYKQAGVMNYKALVDSIKAWCSVHWDSKHMTVNSIDQANLPTSTANPVANPSASPIYDSTMLKTSTDPLKPTATKPKIKRTRDDSAILNDPVNKLIISAKCGRCLTGDGHSAPTCCGAIKYDRCYFCGLRPLDDGPTVNGLADSTDTIWLIVCGALVMLMQFGFAALESGSVRAGNVQNILLKNLLDVSVGTLCWWAFGFAIAYGVGDAHGFFGNGLYEYKDGSSAPSPGEYAFKDWFFQWAFCATAATIVSGGVAERVRSSSYFVYSAVMSAFIYPAVVQFTWSGDGWLSTSFDSPYYDFAGSGIVHLTGGIGALTGALILGPRCGRFNSDYDQSEFHPHSIPLIVLGTFVLWFGWFGFNAGSTLAMRSSEDAWVASLAAVNTALAAAAGGFVTFLIRFIFVKKYDVVGVCNGILAGLVSITAGCANVVPGSAICIATIGAVVYQFASRSIQKLKIDDPIDAFAVHGACGIWGVLAAPLWDFYSGFDEFSASPNVSVGYQFGIQLLGVVVIISFVGASSAVIFGLMRLFKIFRIEEHHEMAGADAAKHYHAQAYRLSPVMSKESMITGGSGIEAGDISFGGCEQGK</sequence>
<protein>
    <recommendedName>
        <fullName evidence="10">Ammonium transporter AmtB-like domain-containing protein</fullName>
    </recommendedName>
</protein>
<comment type="caution">
    <text evidence="11">The sequence shown here is derived from an EMBL/GenBank/DDBJ whole genome shotgun (WGS) entry which is preliminary data.</text>
</comment>
<dbReference type="GO" id="GO:0097272">
    <property type="term" value="P:ammonium homeostasis"/>
    <property type="evidence" value="ECO:0007669"/>
    <property type="project" value="TreeGrafter"/>
</dbReference>
<evidence type="ECO:0000256" key="4">
    <source>
        <dbReference type="ARBA" id="ARBA00022692"/>
    </source>
</evidence>
<feature type="transmembrane region" description="Helical" evidence="9">
    <location>
        <begin position="848"/>
        <end position="866"/>
    </location>
</feature>
<evidence type="ECO:0000256" key="6">
    <source>
        <dbReference type="ARBA" id="ARBA00023136"/>
    </source>
</evidence>
<accession>A0A7J6P0P5</accession>
<feature type="transmembrane region" description="Helical" evidence="9">
    <location>
        <begin position="761"/>
        <end position="780"/>
    </location>
</feature>
<comment type="similarity">
    <text evidence="2">Belongs to the ammonia transporter channel (TC 1.A.11.2) family.</text>
</comment>
<feature type="transmembrane region" description="Helical" evidence="9">
    <location>
        <begin position="566"/>
        <end position="585"/>
    </location>
</feature>
<evidence type="ECO:0000313" key="11">
    <source>
        <dbReference type="EMBL" id="KAF4689306.1"/>
    </source>
</evidence>
<keyword evidence="4 9" id="KW-0812">Transmembrane</keyword>
<feature type="transmembrane region" description="Helical" evidence="9">
    <location>
        <begin position="919"/>
        <end position="944"/>
    </location>
</feature>
<dbReference type="InterPro" id="IPR018047">
    <property type="entry name" value="Ammonium_transpt_CS"/>
</dbReference>
<dbReference type="InterPro" id="IPR001905">
    <property type="entry name" value="Ammonium_transpt"/>
</dbReference>
<feature type="transmembrane region" description="Helical" evidence="9">
    <location>
        <begin position="606"/>
        <end position="625"/>
    </location>
</feature>
<evidence type="ECO:0000256" key="7">
    <source>
        <dbReference type="ARBA" id="ARBA00023177"/>
    </source>
</evidence>
<dbReference type="PANTHER" id="PTHR11730:SF6">
    <property type="entry name" value="AMMONIUM TRANSPORTER"/>
    <property type="match status" value="1"/>
</dbReference>
<evidence type="ECO:0000256" key="9">
    <source>
        <dbReference type="SAM" id="Phobius"/>
    </source>
</evidence>
<gene>
    <name evidence="11" type="ORF">FOZ60_001783</name>
</gene>
<feature type="transmembrane region" description="Helical" evidence="9">
    <location>
        <begin position="823"/>
        <end position="842"/>
    </location>
</feature>
<evidence type="ECO:0000259" key="10">
    <source>
        <dbReference type="Pfam" id="PF00909"/>
    </source>
</evidence>
<dbReference type="PANTHER" id="PTHR11730">
    <property type="entry name" value="AMMONIUM TRANSPORTER"/>
    <property type="match status" value="1"/>
</dbReference>
<feature type="transmembrane region" description="Helical" evidence="9">
    <location>
        <begin position="878"/>
        <end position="899"/>
    </location>
</feature>
<dbReference type="SUPFAM" id="SSF111352">
    <property type="entry name" value="Ammonium transporter"/>
    <property type="match status" value="1"/>
</dbReference>
<dbReference type="FunFam" id="1.10.3430.10:FF:000008">
    <property type="entry name" value="Ammonium transporter"/>
    <property type="match status" value="1"/>
</dbReference>
<evidence type="ECO:0000256" key="8">
    <source>
        <dbReference type="SAM" id="MobiDB-lite"/>
    </source>
</evidence>
<evidence type="ECO:0000256" key="1">
    <source>
        <dbReference type="ARBA" id="ARBA00004141"/>
    </source>
</evidence>
<dbReference type="GO" id="GO:0005886">
    <property type="term" value="C:plasma membrane"/>
    <property type="evidence" value="ECO:0007669"/>
    <property type="project" value="TreeGrafter"/>
</dbReference>
<dbReference type="Pfam" id="PF00909">
    <property type="entry name" value="Ammonium_transp"/>
    <property type="match status" value="1"/>
</dbReference>
<feature type="compositionally biased region" description="Acidic residues" evidence="8">
    <location>
        <begin position="34"/>
        <end position="54"/>
    </location>
</feature>
<comment type="subcellular location">
    <subcellularLocation>
        <location evidence="1">Membrane</location>
        <topology evidence="1">Multi-pass membrane protein</topology>
    </subcellularLocation>
</comment>
<evidence type="ECO:0000256" key="2">
    <source>
        <dbReference type="ARBA" id="ARBA00005887"/>
    </source>
</evidence>
<keyword evidence="5 9" id="KW-1133">Transmembrane helix</keyword>
<dbReference type="PROSITE" id="PS01219">
    <property type="entry name" value="AMMONIUM_TRANSP"/>
    <property type="match status" value="1"/>
</dbReference>
<dbReference type="InterPro" id="IPR024041">
    <property type="entry name" value="NH4_transpt_AmtB-like_dom"/>
</dbReference>
<feature type="compositionally biased region" description="Low complexity" evidence="8">
    <location>
        <begin position="208"/>
        <end position="222"/>
    </location>
</feature>
<organism evidence="11 12">
    <name type="scientific">Perkinsus olseni</name>
    <name type="common">Perkinsus atlanticus</name>
    <dbReference type="NCBI Taxonomy" id="32597"/>
    <lineage>
        <taxon>Eukaryota</taxon>
        <taxon>Sar</taxon>
        <taxon>Alveolata</taxon>
        <taxon>Perkinsozoa</taxon>
        <taxon>Perkinsea</taxon>
        <taxon>Perkinsida</taxon>
        <taxon>Perkinsidae</taxon>
        <taxon>Perkinsus</taxon>
    </lineage>
</organism>
<feature type="transmembrane region" description="Helical" evidence="9">
    <location>
        <begin position="655"/>
        <end position="675"/>
    </location>
</feature>
<keyword evidence="3" id="KW-0813">Transport</keyword>
<proteinExistence type="inferred from homology"/>
<keyword evidence="6 9" id="KW-0472">Membrane</keyword>
<dbReference type="AlphaFoldDB" id="A0A7J6P0P5"/>
<reference evidence="11 12" key="1">
    <citation type="submission" date="2020-04" db="EMBL/GenBank/DDBJ databases">
        <title>Perkinsus olseni comparative genomics.</title>
        <authorList>
            <person name="Bogema D.R."/>
        </authorList>
    </citation>
    <scope>NUCLEOTIDE SEQUENCE [LARGE SCALE GENOMIC DNA]</scope>
    <source>
        <strain evidence="11">00978-12</strain>
    </source>
</reference>
<feature type="compositionally biased region" description="Polar residues" evidence="8">
    <location>
        <begin position="226"/>
        <end position="239"/>
    </location>
</feature>
<dbReference type="Proteomes" id="UP000541610">
    <property type="component" value="Unassembled WGS sequence"/>
</dbReference>
<dbReference type="Gene3D" id="1.10.3430.10">
    <property type="entry name" value="Ammonium transporter AmtB like domains"/>
    <property type="match status" value="1"/>
</dbReference>
<name>A0A7J6P0P5_PEROL</name>
<evidence type="ECO:0000256" key="5">
    <source>
        <dbReference type="ARBA" id="ARBA00022989"/>
    </source>
</evidence>
<dbReference type="NCBIfam" id="TIGR00836">
    <property type="entry name" value="amt"/>
    <property type="match status" value="1"/>
</dbReference>
<keyword evidence="7" id="KW-0924">Ammonia transport</keyword>
<feature type="compositionally biased region" description="Low complexity" evidence="8">
    <location>
        <begin position="155"/>
        <end position="168"/>
    </location>
</feature>
<feature type="region of interest" description="Disordered" evidence="8">
    <location>
        <begin position="1"/>
        <end position="239"/>
    </location>
</feature>
<feature type="transmembrane region" description="Helical" evidence="9">
    <location>
        <begin position="682"/>
        <end position="702"/>
    </location>
</feature>
<feature type="domain" description="Ammonium transporter AmtB-like" evidence="10">
    <location>
        <begin position="566"/>
        <end position="970"/>
    </location>
</feature>
<dbReference type="GO" id="GO:0008519">
    <property type="term" value="F:ammonium channel activity"/>
    <property type="evidence" value="ECO:0007669"/>
    <property type="project" value="InterPro"/>
</dbReference>
<evidence type="ECO:0000256" key="3">
    <source>
        <dbReference type="ARBA" id="ARBA00022448"/>
    </source>
</evidence>
<feature type="transmembrane region" description="Helical" evidence="9">
    <location>
        <begin position="722"/>
        <end position="740"/>
    </location>
</feature>
<dbReference type="EMBL" id="JABANP010000128">
    <property type="protein sequence ID" value="KAF4689306.1"/>
    <property type="molecule type" value="Genomic_DNA"/>
</dbReference>
<dbReference type="InterPro" id="IPR029020">
    <property type="entry name" value="Ammonium/urea_transptr"/>
</dbReference>
<feature type="compositionally biased region" description="Basic and acidic residues" evidence="8">
    <location>
        <begin position="72"/>
        <end position="91"/>
    </location>
</feature>
<feature type="transmembrane region" description="Helical" evidence="9">
    <location>
        <begin position="792"/>
        <end position="816"/>
    </location>
</feature>
<dbReference type="OrthoDB" id="534912at2759"/>